<dbReference type="AlphaFoldDB" id="A0A271J5Z9"/>
<reference evidence="1 2" key="1">
    <citation type="submission" date="2016-11" db="EMBL/GenBank/DDBJ databases">
        <title>Study of marine rhodopsin-containing bacteria.</title>
        <authorList>
            <person name="Yoshizawa S."/>
            <person name="Kumagai Y."/>
            <person name="Kogure K."/>
        </authorList>
    </citation>
    <scope>NUCLEOTIDE SEQUENCE [LARGE SCALE GENOMIC DNA]</scope>
    <source>
        <strain evidence="1 2">SAORIC-28</strain>
    </source>
</reference>
<evidence type="ECO:0008006" key="3">
    <source>
        <dbReference type="Google" id="ProtNLM"/>
    </source>
</evidence>
<organism evidence="1 2">
    <name type="scientific">Rubrivirga marina</name>
    <dbReference type="NCBI Taxonomy" id="1196024"/>
    <lineage>
        <taxon>Bacteria</taxon>
        <taxon>Pseudomonadati</taxon>
        <taxon>Rhodothermota</taxon>
        <taxon>Rhodothermia</taxon>
        <taxon>Rhodothermales</taxon>
        <taxon>Rubricoccaceae</taxon>
        <taxon>Rubrivirga</taxon>
    </lineage>
</organism>
<dbReference type="Gene3D" id="2.40.160.60">
    <property type="entry name" value="Outer membrane protein transport protein (OMPP1/FadL/TodX)"/>
    <property type="match status" value="1"/>
</dbReference>
<sequence length="387" mass="40612">MGHAATALRSGTYVNLSNPALWSDQALTTFSAGASLATVRGEDALTDEASVGTAGDLSSLHLGVPLLPGRLGVTLAYRPFSRVNYRAAIRDSLSVEGDMAPYTLNQEGAGGLQQLSAGVGAKVGSFLQLGASADVLFGSQELLQRTDFDDNVFLETRQARVTRLRGITATLGAAVTARNLATDDDALTVAASVRLPAALDASRTVTLGESLDRDTLRAPDGSLSVDGDVTIPLAVRGGVAYLSGLRWLAALDASYEPWSGFDSSLPVGGYDPGTGLDLLSDRVRVGGGFEITPAGRDRRAGVFQRSSYRIGGYAENGLYAPAGEDVTTLALTGGVSVPNRLTGARFDLGLEVGTRGSAEGVLVRDTFFKGTLTLNFGERWFVRRRFD</sequence>
<name>A0A271J5Z9_9BACT</name>
<keyword evidence="2" id="KW-1185">Reference proteome</keyword>
<gene>
    <name evidence="1" type="ORF">BSZ37_12995</name>
</gene>
<accession>A0A271J5Z9</accession>
<proteinExistence type="predicted"/>
<comment type="caution">
    <text evidence="1">The sequence shown here is derived from an EMBL/GenBank/DDBJ whole genome shotgun (WGS) entry which is preliminary data.</text>
</comment>
<dbReference type="EMBL" id="MQWD01000001">
    <property type="protein sequence ID" value="PAP78770.1"/>
    <property type="molecule type" value="Genomic_DNA"/>
</dbReference>
<evidence type="ECO:0000313" key="2">
    <source>
        <dbReference type="Proteomes" id="UP000216339"/>
    </source>
</evidence>
<dbReference type="Proteomes" id="UP000216339">
    <property type="component" value="Unassembled WGS sequence"/>
</dbReference>
<protein>
    <recommendedName>
        <fullName evidence="3">DUF5723 domain-containing protein</fullName>
    </recommendedName>
</protein>
<evidence type="ECO:0000313" key="1">
    <source>
        <dbReference type="EMBL" id="PAP78770.1"/>
    </source>
</evidence>